<evidence type="ECO:0000256" key="1">
    <source>
        <dbReference type="SAM" id="MobiDB-lite"/>
    </source>
</evidence>
<evidence type="ECO:0000313" key="3">
    <source>
        <dbReference type="EMBL" id="KAG2227139.1"/>
    </source>
</evidence>
<feature type="transmembrane region" description="Helical" evidence="2">
    <location>
        <begin position="219"/>
        <end position="243"/>
    </location>
</feature>
<keyword evidence="2" id="KW-0812">Transmembrane</keyword>
<keyword evidence="2" id="KW-0472">Membrane</keyword>
<protein>
    <submittedName>
        <fullName evidence="3">Uncharacterized protein</fullName>
    </submittedName>
</protein>
<dbReference type="EMBL" id="JAEPRB010000010">
    <property type="protein sequence ID" value="KAG2227139.1"/>
    <property type="molecule type" value="Genomic_DNA"/>
</dbReference>
<feature type="region of interest" description="Disordered" evidence="1">
    <location>
        <begin position="188"/>
        <end position="207"/>
    </location>
</feature>
<evidence type="ECO:0000313" key="4">
    <source>
        <dbReference type="Proteomes" id="UP000646827"/>
    </source>
</evidence>
<evidence type="ECO:0000256" key="2">
    <source>
        <dbReference type="SAM" id="Phobius"/>
    </source>
</evidence>
<keyword evidence="2" id="KW-1133">Transmembrane helix</keyword>
<dbReference type="OrthoDB" id="2256199at2759"/>
<accession>A0A8H7VU38</accession>
<feature type="region of interest" description="Disordered" evidence="1">
    <location>
        <begin position="1"/>
        <end position="100"/>
    </location>
</feature>
<name>A0A8H7VU38_9FUNG</name>
<sequence>SPPPPGSYEYNTPGGRRHHRHDSHSYFTSSDPYRAVRKSTTPESEAFHSRTESDSSTSRLAPNLPPSSKNKKSSNNNKHYHSNKQQRHGSYYDPYDPYAVPARNQQQYPMLSTGEKSFQSEEQRANSYLPYSHHDRGDPFATPDPVYIEEENLPSFVSPSKGGVGSLLQDNIALDSVSEQQRSFQQQHHHQNLAAIGEGNNGELPEIKRRKKKRRCCGLHRRTVVFVVFVFVILVAVAWYFVWPRWANGIEYRGASWPDGYDLVAQDNVIKAVWNVSFTVDNSKNWVPTHVKNYEVKVQDMSTGKQIGEGSTGSMVLSRDSFIPIDVILNIDYSASDPNDATLQSLGSSCTAHAENPGPVVTINGTQSSSLNLAFQITQRITGLVGSAASTVRPSSFQCPIPS</sequence>
<organism evidence="3 4">
    <name type="scientific">Circinella minor</name>
    <dbReference type="NCBI Taxonomy" id="1195481"/>
    <lineage>
        <taxon>Eukaryota</taxon>
        <taxon>Fungi</taxon>
        <taxon>Fungi incertae sedis</taxon>
        <taxon>Mucoromycota</taxon>
        <taxon>Mucoromycotina</taxon>
        <taxon>Mucoromycetes</taxon>
        <taxon>Mucorales</taxon>
        <taxon>Lichtheimiaceae</taxon>
        <taxon>Circinella</taxon>
    </lineage>
</organism>
<proteinExistence type="predicted"/>
<reference evidence="3 4" key="1">
    <citation type="submission" date="2020-12" db="EMBL/GenBank/DDBJ databases">
        <title>Metabolic potential, ecology and presence of endohyphal bacteria is reflected in genomic diversity of Mucoromycotina.</title>
        <authorList>
            <person name="Muszewska A."/>
            <person name="Okrasinska A."/>
            <person name="Steczkiewicz K."/>
            <person name="Drgas O."/>
            <person name="Orlowska M."/>
            <person name="Perlinska-Lenart U."/>
            <person name="Aleksandrzak-Piekarczyk T."/>
            <person name="Szatraj K."/>
            <person name="Zielenkiewicz U."/>
            <person name="Pilsyk S."/>
            <person name="Malc E."/>
            <person name="Mieczkowski P."/>
            <person name="Kruszewska J.S."/>
            <person name="Biernat P."/>
            <person name="Pawlowska J."/>
        </authorList>
    </citation>
    <scope>NUCLEOTIDE SEQUENCE [LARGE SCALE GENOMIC DNA]</scope>
    <source>
        <strain evidence="3 4">CBS 142.35</strain>
    </source>
</reference>
<feature type="non-terminal residue" evidence="3">
    <location>
        <position position="1"/>
    </location>
</feature>
<dbReference type="Proteomes" id="UP000646827">
    <property type="component" value="Unassembled WGS sequence"/>
</dbReference>
<dbReference type="AlphaFoldDB" id="A0A8H7VU38"/>
<keyword evidence="4" id="KW-1185">Reference proteome</keyword>
<feature type="compositionally biased region" description="Basic residues" evidence="1">
    <location>
        <begin position="78"/>
        <end position="87"/>
    </location>
</feature>
<comment type="caution">
    <text evidence="3">The sequence shown here is derived from an EMBL/GenBank/DDBJ whole genome shotgun (WGS) entry which is preliminary data.</text>
</comment>
<gene>
    <name evidence="3" type="ORF">INT45_003869</name>
</gene>